<name>A0A6G9YZ68_9NOCA</name>
<evidence type="ECO:0000256" key="1">
    <source>
        <dbReference type="SAM" id="MobiDB-lite"/>
    </source>
</evidence>
<accession>A0A6G9YZ68</accession>
<feature type="compositionally biased region" description="Basic and acidic residues" evidence="1">
    <location>
        <begin position="227"/>
        <end position="241"/>
    </location>
</feature>
<feature type="region of interest" description="Disordered" evidence="1">
    <location>
        <begin position="227"/>
        <end position="267"/>
    </location>
</feature>
<dbReference type="AlphaFoldDB" id="A0A6G9YZ68"/>
<reference evidence="3 4" key="1">
    <citation type="journal article" date="2019" name="ACS Chem. Biol.">
        <title>Identification and Mobilization of a Cryptic Antibiotic Biosynthesis Gene Locus from a Human-Pathogenic Nocardia Isolate.</title>
        <authorList>
            <person name="Herisse M."/>
            <person name="Ishida K."/>
            <person name="Porter J.L."/>
            <person name="Howden B."/>
            <person name="Hertweck C."/>
            <person name="Stinear T.P."/>
            <person name="Pidot S.J."/>
        </authorList>
    </citation>
    <scope>NUCLEOTIDE SEQUENCE [LARGE SCALE GENOMIC DNA]</scope>
    <source>
        <strain evidence="3 4">AUSMDU00012715</strain>
    </source>
</reference>
<gene>
    <name evidence="3" type="ORF">F6W96_09125</name>
</gene>
<dbReference type="Proteomes" id="UP000500953">
    <property type="component" value="Chromosome"/>
</dbReference>
<evidence type="ECO:0000313" key="4">
    <source>
        <dbReference type="Proteomes" id="UP000500953"/>
    </source>
</evidence>
<organism evidence="3 4">
    <name type="scientific">Nocardia terpenica</name>
    <dbReference type="NCBI Taxonomy" id="455432"/>
    <lineage>
        <taxon>Bacteria</taxon>
        <taxon>Bacillati</taxon>
        <taxon>Actinomycetota</taxon>
        <taxon>Actinomycetes</taxon>
        <taxon>Mycobacteriales</taxon>
        <taxon>Nocardiaceae</taxon>
        <taxon>Nocardia</taxon>
    </lineage>
</organism>
<dbReference type="SMART" id="SM00470">
    <property type="entry name" value="ParB"/>
    <property type="match status" value="1"/>
</dbReference>
<dbReference type="InterPro" id="IPR036086">
    <property type="entry name" value="ParB/Sulfiredoxin_sf"/>
</dbReference>
<protein>
    <submittedName>
        <fullName evidence="3">Streptomycin biosynthesis protein</fullName>
    </submittedName>
</protein>
<dbReference type="EMBL" id="CP046173">
    <property type="protein sequence ID" value="QIS18417.1"/>
    <property type="molecule type" value="Genomic_DNA"/>
</dbReference>
<evidence type="ECO:0000259" key="2">
    <source>
        <dbReference type="SMART" id="SM00470"/>
    </source>
</evidence>
<proteinExistence type="predicted"/>
<feature type="domain" description="ParB-like N-terminal" evidence="2">
    <location>
        <begin position="39"/>
        <end position="123"/>
    </location>
</feature>
<dbReference type="InterPro" id="IPR003115">
    <property type="entry name" value="ParB_N"/>
</dbReference>
<feature type="compositionally biased region" description="Pro residues" evidence="1">
    <location>
        <begin position="256"/>
        <end position="266"/>
    </location>
</feature>
<dbReference type="SUPFAM" id="SSF110849">
    <property type="entry name" value="ParB/Sulfiredoxin"/>
    <property type="match status" value="1"/>
</dbReference>
<sequence length="342" mass="37135">MVAECEQLDTSGEIIRQRRSADRSAVTHLHAVDGARAVEKVPIAELVGADSPRSGGADEAHVLRLLEAGDQLPPIIVHRPTMRVIDGVHRVRAAVHEGRAEIDAIFFEGSRESAFVLAVQTNIRHGLPLSLSDRRAAAVRIIRAHPAWSDRMIAKIAGLSARTVRGVRTCATAESEQLHGRVGADGRYRPLASATSRQLAAEMLTAHPEASLRQVAKAVGISPGTVRDVRDRLRRGEDPVLPRRTAGRPAPRREAVPPPEDPPPVDVPQMLQTLGKDPSLRLNEEGRKLLRWLYLHAVDLEDCAQVIASAPDHCVGVMAELARGCADSWARISAELADRVPD</sequence>
<evidence type="ECO:0000313" key="3">
    <source>
        <dbReference type="EMBL" id="QIS18417.1"/>
    </source>
</evidence>
<dbReference type="RefSeq" id="WP_167485750.1">
    <property type="nucleotide sequence ID" value="NZ_CP046173.1"/>
</dbReference>